<accession>A0A917PGY6</accession>
<dbReference type="Proteomes" id="UP000635726">
    <property type="component" value="Unassembled WGS sequence"/>
</dbReference>
<dbReference type="InterPro" id="IPR050563">
    <property type="entry name" value="4-hydroxybenzoyl-CoA_TE"/>
</dbReference>
<dbReference type="GO" id="GO:0047617">
    <property type="term" value="F:fatty acyl-CoA hydrolase activity"/>
    <property type="evidence" value="ECO:0007669"/>
    <property type="project" value="TreeGrafter"/>
</dbReference>
<dbReference type="CDD" id="cd00586">
    <property type="entry name" value="4HBT"/>
    <property type="match status" value="1"/>
</dbReference>
<dbReference type="RefSeq" id="WP_188963313.1">
    <property type="nucleotide sequence ID" value="NZ_BMOE01000006.1"/>
</dbReference>
<dbReference type="Pfam" id="PF13279">
    <property type="entry name" value="4HBT_2"/>
    <property type="match status" value="1"/>
</dbReference>
<dbReference type="PANTHER" id="PTHR31793">
    <property type="entry name" value="4-HYDROXYBENZOYL-COA THIOESTERASE FAMILY MEMBER"/>
    <property type="match status" value="1"/>
</dbReference>
<evidence type="ECO:0000313" key="2">
    <source>
        <dbReference type="EMBL" id="GGJ77463.1"/>
    </source>
</evidence>
<evidence type="ECO:0008006" key="4">
    <source>
        <dbReference type="Google" id="ProtNLM"/>
    </source>
</evidence>
<dbReference type="EMBL" id="BMOE01000006">
    <property type="protein sequence ID" value="GGJ77463.1"/>
    <property type="molecule type" value="Genomic_DNA"/>
</dbReference>
<dbReference type="Gene3D" id="3.10.129.10">
    <property type="entry name" value="Hotdog Thioesterase"/>
    <property type="match status" value="1"/>
</dbReference>
<reference evidence="2" key="2">
    <citation type="submission" date="2020-09" db="EMBL/GenBank/DDBJ databases">
        <authorList>
            <person name="Sun Q."/>
            <person name="Ohkuma M."/>
        </authorList>
    </citation>
    <scope>NUCLEOTIDE SEQUENCE</scope>
    <source>
        <strain evidence="2">JCM 14371</strain>
    </source>
</reference>
<dbReference type="PANTHER" id="PTHR31793:SF37">
    <property type="entry name" value="ACYL-COA THIOESTER HYDROLASE YBGC"/>
    <property type="match status" value="1"/>
</dbReference>
<keyword evidence="1" id="KW-0378">Hydrolase</keyword>
<organism evidence="2 3">
    <name type="scientific">Deinococcus aquiradiocola</name>
    <dbReference type="NCBI Taxonomy" id="393059"/>
    <lineage>
        <taxon>Bacteria</taxon>
        <taxon>Thermotogati</taxon>
        <taxon>Deinococcota</taxon>
        <taxon>Deinococci</taxon>
        <taxon>Deinococcales</taxon>
        <taxon>Deinococcaceae</taxon>
        <taxon>Deinococcus</taxon>
    </lineage>
</organism>
<reference evidence="2" key="1">
    <citation type="journal article" date="2014" name="Int. J. Syst. Evol. Microbiol.">
        <title>Complete genome sequence of Corynebacterium casei LMG S-19264T (=DSM 44701T), isolated from a smear-ripened cheese.</title>
        <authorList>
            <consortium name="US DOE Joint Genome Institute (JGI-PGF)"/>
            <person name="Walter F."/>
            <person name="Albersmeier A."/>
            <person name="Kalinowski J."/>
            <person name="Ruckert C."/>
        </authorList>
    </citation>
    <scope>NUCLEOTIDE SEQUENCE</scope>
    <source>
        <strain evidence="2">JCM 14371</strain>
    </source>
</reference>
<protein>
    <recommendedName>
        <fullName evidence="4">Thioesterase</fullName>
    </recommendedName>
</protein>
<keyword evidence="3" id="KW-1185">Reference proteome</keyword>
<evidence type="ECO:0000256" key="1">
    <source>
        <dbReference type="ARBA" id="ARBA00022801"/>
    </source>
</evidence>
<gene>
    <name evidence="2" type="ORF">GCM10008939_21950</name>
</gene>
<evidence type="ECO:0000313" key="3">
    <source>
        <dbReference type="Proteomes" id="UP000635726"/>
    </source>
</evidence>
<name>A0A917PGY6_9DEIO</name>
<proteinExistence type="predicted"/>
<dbReference type="SUPFAM" id="SSF54637">
    <property type="entry name" value="Thioesterase/thiol ester dehydrase-isomerase"/>
    <property type="match status" value="1"/>
</dbReference>
<sequence>MSVPPADRHVIRRTVGYADLNELGGLSTPVALRWIEEAARAHAEAVGVGAPRMLEERTMVVVRQHAMHLHHPARTGDVLEIETRVMEAGGPRAVRQNEVRRALDGRVLLTCRTEWVWIDPQTGRPRRLGRPFVEAYGF</sequence>
<dbReference type="InterPro" id="IPR029069">
    <property type="entry name" value="HotDog_dom_sf"/>
</dbReference>
<dbReference type="AlphaFoldDB" id="A0A917PGY6"/>
<comment type="caution">
    <text evidence="2">The sequence shown here is derived from an EMBL/GenBank/DDBJ whole genome shotgun (WGS) entry which is preliminary data.</text>
</comment>